<dbReference type="InterPro" id="IPR036388">
    <property type="entry name" value="WH-like_DNA-bd_sf"/>
</dbReference>
<evidence type="ECO:0000313" key="5">
    <source>
        <dbReference type="Proteomes" id="UP001175097"/>
    </source>
</evidence>
<organism evidence="4 5">
    <name type="scientific">Sporosarcina highlanderae</name>
    <dbReference type="NCBI Taxonomy" id="3035916"/>
    <lineage>
        <taxon>Bacteria</taxon>
        <taxon>Bacillati</taxon>
        <taxon>Bacillota</taxon>
        <taxon>Bacilli</taxon>
        <taxon>Bacillales</taxon>
        <taxon>Caryophanaceae</taxon>
        <taxon>Sporosarcina</taxon>
    </lineage>
</organism>
<gene>
    <name evidence="4" type="ORF">P5G49_16870</name>
</gene>
<comment type="caution">
    <text evidence="4">The sequence shown here is derived from an EMBL/GenBank/DDBJ whole genome shotgun (WGS) entry which is preliminary data.</text>
</comment>
<dbReference type="RefSeq" id="WP_301245732.1">
    <property type="nucleotide sequence ID" value="NZ_JAROCC010000020.1"/>
</dbReference>
<proteinExistence type="predicted"/>
<evidence type="ECO:0000256" key="1">
    <source>
        <dbReference type="ARBA" id="ARBA00023015"/>
    </source>
</evidence>
<dbReference type="Proteomes" id="UP001175097">
    <property type="component" value="Unassembled WGS sequence"/>
</dbReference>
<name>A0ABT8JXQ7_9BACL</name>
<protein>
    <submittedName>
        <fullName evidence="4">LuxR C-terminal-related transcriptional regulator</fullName>
    </submittedName>
</protein>
<keyword evidence="1" id="KW-0805">Transcription regulation</keyword>
<keyword evidence="2" id="KW-0804">Transcription</keyword>
<evidence type="ECO:0000256" key="3">
    <source>
        <dbReference type="SAM" id="MobiDB-lite"/>
    </source>
</evidence>
<feature type="region of interest" description="Disordered" evidence="3">
    <location>
        <begin position="43"/>
        <end position="64"/>
    </location>
</feature>
<accession>A0ABT8JXQ7</accession>
<evidence type="ECO:0000313" key="4">
    <source>
        <dbReference type="EMBL" id="MDN4609137.1"/>
    </source>
</evidence>
<sequence length="134" mass="15562">MTKTKPFSRHEIYGILRDYHWLVREISRIKSDLNITESVGVASYSDEPRGNSGPSNPVQAEVERRDKKYDRMAKYLARVDYINRQSKNITDEREKVILDCILDGMKMSAIADHLNISRHTANQIRDIIVVKLDE</sequence>
<dbReference type="Gene3D" id="1.10.10.10">
    <property type="entry name" value="Winged helix-like DNA-binding domain superfamily/Winged helix DNA-binding domain"/>
    <property type="match status" value="1"/>
</dbReference>
<dbReference type="EMBL" id="JAROCC010000020">
    <property type="protein sequence ID" value="MDN4609137.1"/>
    <property type="molecule type" value="Genomic_DNA"/>
</dbReference>
<keyword evidence="5" id="KW-1185">Reference proteome</keyword>
<reference evidence="4" key="1">
    <citation type="submission" date="2023-03" db="EMBL/GenBank/DDBJ databases">
        <title>MT1 and MT2 Draft Genomes of Novel Species.</title>
        <authorList>
            <person name="Venkateswaran K."/>
        </authorList>
    </citation>
    <scope>NUCLEOTIDE SEQUENCE</scope>
    <source>
        <strain evidence="4">F6_3S_P_2</strain>
    </source>
</reference>
<dbReference type="InterPro" id="IPR016032">
    <property type="entry name" value="Sig_transdc_resp-reg_C-effctor"/>
</dbReference>
<dbReference type="SUPFAM" id="SSF46894">
    <property type="entry name" value="C-terminal effector domain of the bipartite response regulators"/>
    <property type="match status" value="1"/>
</dbReference>
<evidence type="ECO:0000256" key="2">
    <source>
        <dbReference type="ARBA" id="ARBA00023163"/>
    </source>
</evidence>